<dbReference type="SUPFAM" id="SSF47203">
    <property type="entry name" value="Acyl-CoA dehydrogenase C-terminal domain-like"/>
    <property type="match status" value="1"/>
</dbReference>
<reference evidence="10" key="1">
    <citation type="journal article" date="2014" name="Int. J. Syst. Evol. Microbiol.">
        <title>Complete genome sequence of Corynebacterium casei LMG S-19264T (=DSM 44701T), isolated from a smear-ripened cheese.</title>
        <authorList>
            <consortium name="US DOE Joint Genome Institute (JGI-PGF)"/>
            <person name="Walter F."/>
            <person name="Albersmeier A."/>
            <person name="Kalinowski J."/>
            <person name="Ruckert C."/>
        </authorList>
    </citation>
    <scope>NUCLEOTIDE SEQUENCE</scope>
    <source>
        <strain evidence="10">CGMCC 1.12919</strain>
    </source>
</reference>
<accession>A0A916XE24</accession>
<dbReference type="PANTHER" id="PTHR43884">
    <property type="entry name" value="ACYL-COA DEHYDROGENASE"/>
    <property type="match status" value="1"/>
</dbReference>
<evidence type="ECO:0000313" key="11">
    <source>
        <dbReference type="Proteomes" id="UP000637002"/>
    </source>
</evidence>
<evidence type="ECO:0000256" key="5">
    <source>
        <dbReference type="ARBA" id="ARBA00023002"/>
    </source>
</evidence>
<dbReference type="InterPro" id="IPR036250">
    <property type="entry name" value="AcylCo_DH-like_C"/>
</dbReference>
<evidence type="ECO:0000256" key="1">
    <source>
        <dbReference type="ARBA" id="ARBA00001974"/>
    </source>
</evidence>
<dbReference type="PIRSF" id="PIRSF016578">
    <property type="entry name" value="HsaA"/>
    <property type="match status" value="1"/>
</dbReference>
<evidence type="ECO:0000256" key="3">
    <source>
        <dbReference type="ARBA" id="ARBA00022630"/>
    </source>
</evidence>
<keyword evidence="5 6" id="KW-0560">Oxidoreductase</keyword>
<dbReference type="GO" id="GO:0050660">
    <property type="term" value="F:flavin adenine dinucleotide binding"/>
    <property type="evidence" value="ECO:0007669"/>
    <property type="project" value="InterPro"/>
</dbReference>
<dbReference type="AlphaFoldDB" id="A0A916XE24"/>
<dbReference type="Pfam" id="PF02771">
    <property type="entry name" value="Acyl-CoA_dh_N"/>
    <property type="match status" value="1"/>
</dbReference>
<evidence type="ECO:0000256" key="2">
    <source>
        <dbReference type="ARBA" id="ARBA00009347"/>
    </source>
</evidence>
<name>A0A916XE24_9HYPH</name>
<dbReference type="Pfam" id="PF02770">
    <property type="entry name" value="Acyl-CoA_dh_M"/>
    <property type="match status" value="1"/>
</dbReference>
<comment type="caution">
    <text evidence="10">The sequence shown here is derived from an EMBL/GenBank/DDBJ whole genome shotgun (WGS) entry which is preliminary data.</text>
</comment>
<dbReference type="InterPro" id="IPR013786">
    <property type="entry name" value="AcylCoA_DH/ox_N"/>
</dbReference>
<keyword evidence="4 6" id="KW-0274">FAD</keyword>
<dbReference type="Pfam" id="PF00441">
    <property type="entry name" value="Acyl-CoA_dh_1"/>
    <property type="match status" value="1"/>
</dbReference>
<dbReference type="Gene3D" id="1.10.540.10">
    <property type="entry name" value="Acyl-CoA dehydrogenase/oxidase, N-terminal domain"/>
    <property type="match status" value="1"/>
</dbReference>
<evidence type="ECO:0000259" key="9">
    <source>
        <dbReference type="Pfam" id="PF02771"/>
    </source>
</evidence>
<feature type="domain" description="Acyl-CoA dehydrogenase/oxidase C-terminal" evidence="7">
    <location>
        <begin position="229"/>
        <end position="377"/>
    </location>
</feature>
<dbReference type="PANTHER" id="PTHR43884:SF12">
    <property type="entry name" value="ISOVALERYL-COA DEHYDROGENASE, MITOCHONDRIAL-RELATED"/>
    <property type="match status" value="1"/>
</dbReference>
<protein>
    <submittedName>
        <fullName evidence="10">Acyl-CoA dehydrogenase</fullName>
    </submittedName>
</protein>
<feature type="domain" description="Acyl-CoA oxidase/dehydrogenase middle" evidence="8">
    <location>
        <begin position="123"/>
        <end position="217"/>
    </location>
</feature>
<dbReference type="InterPro" id="IPR006091">
    <property type="entry name" value="Acyl-CoA_Oxase/DH_mid-dom"/>
</dbReference>
<organism evidence="10 11">
    <name type="scientific">Chelatococcus reniformis</name>
    <dbReference type="NCBI Taxonomy" id="1494448"/>
    <lineage>
        <taxon>Bacteria</taxon>
        <taxon>Pseudomonadati</taxon>
        <taxon>Pseudomonadota</taxon>
        <taxon>Alphaproteobacteria</taxon>
        <taxon>Hyphomicrobiales</taxon>
        <taxon>Chelatococcaceae</taxon>
        <taxon>Chelatococcus</taxon>
    </lineage>
</organism>
<dbReference type="Gene3D" id="2.40.110.10">
    <property type="entry name" value="Butyryl-CoA Dehydrogenase, subunit A, domain 2"/>
    <property type="match status" value="1"/>
</dbReference>
<dbReference type="Gene3D" id="1.20.140.10">
    <property type="entry name" value="Butyryl-CoA Dehydrogenase, subunit A, domain 3"/>
    <property type="match status" value="1"/>
</dbReference>
<dbReference type="InterPro" id="IPR009100">
    <property type="entry name" value="AcylCoA_DH/oxidase_NM_dom_sf"/>
</dbReference>
<evidence type="ECO:0000259" key="8">
    <source>
        <dbReference type="Pfam" id="PF02770"/>
    </source>
</evidence>
<dbReference type="SUPFAM" id="SSF56645">
    <property type="entry name" value="Acyl-CoA dehydrogenase NM domain-like"/>
    <property type="match status" value="1"/>
</dbReference>
<dbReference type="InterPro" id="IPR009075">
    <property type="entry name" value="AcylCo_DH/oxidase_C"/>
</dbReference>
<gene>
    <name evidence="10" type="ORF">GCM10010994_24590</name>
</gene>
<reference evidence="10" key="2">
    <citation type="submission" date="2020-09" db="EMBL/GenBank/DDBJ databases">
        <authorList>
            <person name="Sun Q."/>
            <person name="Zhou Y."/>
        </authorList>
    </citation>
    <scope>NUCLEOTIDE SEQUENCE</scope>
    <source>
        <strain evidence="10">CGMCC 1.12919</strain>
    </source>
</reference>
<dbReference type="Proteomes" id="UP000637002">
    <property type="component" value="Unassembled WGS sequence"/>
</dbReference>
<dbReference type="InterPro" id="IPR037069">
    <property type="entry name" value="AcylCoA_DH/ox_N_sf"/>
</dbReference>
<evidence type="ECO:0000259" key="7">
    <source>
        <dbReference type="Pfam" id="PF00441"/>
    </source>
</evidence>
<keyword evidence="11" id="KW-1185">Reference proteome</keyword>
<evidence type="ECO:0000313" key="10">
    <source>
        <dbReference type="EMBL" id="GGC65043.1"/>
    </source>
</evidence>
<keyword evidence="3 6" id="KW-0285">Flavoprotein</keyword>
<dbReference type="InterPro" id="IPR046373">
    <property type="entry name" value="Acyl-CoA_Oxase/DH_mid-dom_sf"/>
</dbReference>
<sequence length="384" mass="41043">MVMTSLSEEQIAFQDVINRAIVETSPVERAQKLDAAKTFDAELYRVLGELGVLGLGVAEEDGGSGGTNIEQVVALRALANRATSMAVFCVVQFLVTRLLKDNATAEQKRAFLAPLAAGRQKASFCLTEAGGGTDILRAMKTTARADGGDYVINGAKMWISGATTSDFYVVLARTAPGKTDGVSMFLVPSRAAGITAREIDTFAINGYDTCQVFFDDVRVPAANLIGTEGRGFRQVLATLNSERINAAAVAIGIAQGAMEVAADYARERQAFGKSLAELQAVQHKLANVATTVELAWTFLLATAVRDDNGEPVDVASSMAKLAASNAAKLSADVGMEILASAAFDTASPMQRYYRDHRLYSFAPLNDEMCRNLIAERYFGFGRGF</sequence>
<evidence type="ECO:0000256" key="6">
    <source>
        <dbReference type="RuleBase" id="RU362125"/>
    </source>
</evidence>
<comment type="similarity">
    <text evidence="2 6">Belongs to the acyl-CoA dehydrogenase family.</text>
</comment>
<evidence type="ECO:0000256" key="4">
    <source>
        <dbReference type="ARBA" id="ARBA00022827"/>
    </source>
</evidence>
<dbReference type="EMBL" id="BMGG01000004">
    <property type="protein sequence ID" value="GGC65043.1"/>
    <property type="molecule type" value="Genomic_DNA"/>
</dbReference>
<feature type="domain" description="Acyl-CoA dehydrogenase/oxidase N-terminal" evidence="9">
    <location>
        <begin position="7"/>
        <end position="118"/>
    </location>
</feature>
<dbReference type="GO" id="GO:0003995">
    <property type="term" value="F:acyl-CoA dehydrogenase activity"/>
    <property type="evidence" value="ECO:0007669"/>
    <property type="project" value="TreeGrafter"/>
</dbReference>
<comment type="cofactor">
    <cofactor evidence="1 6">
        <name>FAD</name>
        <dbReference type="ChEBI" id="CHEBI:57692"/>
    </cofactor>
</comment>
<dbReference type="FunFam" id="2.40.110.10:FF:000002">
    <property type="entry name" value="Acyl-CoA dehydrogenase fadE12"/>
    <property type="match status" value="1"/>
</dbReference>
<proteinExistence type="inferred from homology"/>